<sequence length="117" mass="13284">MTVNLNHSCVALCCCNSHSCSILITHPPSNCNFSQFLLLLLLLLLLYKVSFCYALSNDFVFKSMYRDLQHTLFAIRYTLMFYTDVPMYVCLYLHVFLPDAVVTTTKTTTAATTTTTT</sequence>
<dbReference type="Proteomes" id="UP000078200">
    <property type="component" value="Unassembled WGS sequence"/>
</dbReference>
<keyword evidence="1" id="KW-0472">Membrane</keyword>
<accession>A0A1A9VY87</accession>
<feature type="transmembrane region" description="Helical" evidence="1">
    <location>
        <begin position="77"/>
        <end position="97"/>
    </location>
</feature>
<keyword evidence="3" id="KW-1185">Reference proteome</keyword>
<dbReference type="AlphaFoldDB" id="A0A1A9VY87"/>
<evidence type="ECO:0000313" key="2">
    <source>
        <dbReference type="EnsemblMetazoa" id="GAUT051554-PA"/>
    </source>
</evidence>
<keyword evidence="1" id="KW-0812">Transmembrane</keyword>
<dbReference type="VEuPathDB" id="VectorBase:GAUT051554"/>
<evidence type="ECO:0000256" key="1">
    <source>
        <dbReference type="SAM" id="Phobius"/>
    </source>
</evidence>
<proteinExistence type="predicted"/>
<feature type="transmembrane region" description="Helical" evidence="1">
    <location>
        <begin position="36"/>
        <end position="56"/>
    </location>
</feature>
<protein>
    <submittedName>
        <fullName evidence="2">Uncharacterized protein</fullName>
    </submittedName>
</protein>
<keyword evidence="1" id="KW-1133">Transmembrane helix</keyword>
<dbReference type="EnsemblMetazoa" id="GAUT051554-RA">
    <property type="protein sequence ID" value="GAUT051554-PA"/>
    <property type="gene ID" value="GAUT051554"/>
</dbReference>
<reference evidence="2" key="1">
    <citation type="submission" date="2020-05" db="UniProtKB">
        <authorList>
            <consortium name="EnsemblMetazoa"/>
        </authorList>
    </citation>
    <scope>IDENTIFICATION</scope>
    <source>
        <strain evidence="2">TTRI</strain>
    </source>
</reference>
<evidence type="ECO:0000313" key="3">
    <source>
        <dbReference type="Proteomes" id="UP000078200"/>
    </source>
</evidence>
<organism evidence="2 3">
    <name type="scientific">Glossina austeni</name>
    <name type="common">Savannah tsetse fly</name>
    <dbReference type="NCBI Taxonomy" id="7395"/>
    <lineage>
        <taxon>Eukaryota</taxon>
        <taxon>Metazoa</taxon>
        <taxon>Ecdysozoa</taxon>
        <taxon>Arthropoda</taxon>
        <taxon>Hexapoda</taxon>
        <taxon>Insecta</taxon>
        <taxon>Pterygota</taxon>
        <taxon>Neoptera</taxon>
        <taxon>Endopterygota</taxon>
        <taxon>Diptera</taxon>
        <taxon>Brachycera</taxon>
        <taxon>Muscomorpha</taxon>
        <taxon>Hippoboscoidea</taxon>
        <taxon>Glossinidae</taxon>
        <taxon>Glossina</taxon>
    </lineage>
</organism>
<name>A0A1A9VY87_GLOAU</name>